<dbReference type="AlphaFoldDB" id="A0A285BV48"/>
<dbReference type="SUPFAM" id="SSF143011">
    <property type="entry name" value="RelE-like"/>
    <property type="match status" value="1"/>
</dbReference>
<dbReference type="PANTHER" id="PTHR41791:SF1">
    <property type="entry name" value="SSL7039 PROTEIN"/>
    <property type="match status" value="1"/>
</dbReference>
<dbReference type="InterPro" id="IPR009241">
    <property type="entry name" value="HigB-like"/>
</dbReference>
<dbReference type="PANTHER" id="PTHR41791">
    <property type="entry name" value="SSL7039 PROTEIN"/>
    <property type="match status" value="1"/>
</dbReference>
<evidence type="ECO:0000313" key="1">
    <source>
        <dbReference type="EMBL" id="SNX58778.1"/>
    </source>
</evidence>
<reference evidence="1 2" key="1">
    <citation type="submission" date="2017-08" db="EMBL/GenBank/DDBJ databases">
        <authorList>
            <person name="de Groot N.N."/>
        </authorList>
    </citation>
    <scope>NUCLEOTIDE SEQUENCE [LARGE SCALE GENOMIC DNA]</scope>
    <source>
        <strain evidence="1 2">Nm15</strain>
    </source>
</reference>
<dbReference type="PIRSF" id="PIRSF028744">
    <property type="entry name" value="Addict_mod_HI1419"/>
    <property type="match status" value="1"/>
</dbReference>
<protein>
    <submittedName>
        <fullName evidence="1">Putative addiction module killer protein</fullName>
    </submittedName>
</protein>
<dbReference type="InterPro" id="IPR014056">
    <property type="entry name" value="TypeIITA-like_toxin_pred"/>
</dbReference>
<name>A0A285BV48_9PROT</name>
<accession>A0A285BV48</accession>
<proteinExistence type="predicted"/>
<dbReference type="InterPro" id="IPR035093">
    <property type="entry name" value="RelE/ParE_toxin_dom_sf"/>
</dbReference>
<sequence>MILSLHPIVKSYPIGYNYHMKYELQITQTFSQWFKKLDKTTTIKLLERLDRVTAGNLGDHKAIANGLFELRCFFGSGIRLYFTIRNQQSVLLLAGGNKSTQAKDIEKAKAIMNKLED</sequence>
<evidence type="ECO:0000313" key="2">
    <source>
        <dbReference type="Proteomes" id="UP000242498"/>
    </source>
</evidence>
<dbReference type="Pfam" id="PF05973">
    <property type="entry name" value="Gp49"/>
    <property type="match status" value="1"/>
</dbReference>
<organism evidence="1 2">
    <name type="scientific">Nitrosomonas ureae</name>
    <dbReference type="NCBI Taxonomy" id="44577"/>
    <lineage>
        <taxon>Bacteria</taxon>
        <taxon>Pseudomonadati</taxon>
        <taxon>Pseudomonadota</taxon>
        <taxon>Betaproteobacteria</taxon>
        <taxon>Nitrosomonadales</taxon>
        <taxon>Nitrosomonadaceae</taxon>
        <taxon>Nitrosomonas</taxon>
    </lineage>
</organism>
<dbReference type="EMBL" id="LT907782">
    <property type="protein sequence ID" value="SNX58778.1"/>
    <property type="molecule type" value="Genomic_DNA"/>
</dbReference>
<dbReference type="NCBIfam" id="TIGR02683">
    <property type="entry name" value="upstrm_HI1419"/>
    <property type="match status" value="1"/>
</dbReference>
<dbReference type="Proteomes" id="UP000242498">
    <property type="component" value="Chromosome I"/>
</dbReference>
<gene>
    <name evidence="1" type="ORF">SAMN06296273_0244</name>
</gene>